<organism evidence="2 3">
    <name type="scientific">Streptomyces ipomoeae 91-03</name>
    <dbReference type="NCBI Taxonomy" id="698759"/>
    <lineage>
        <taxon>Bacteria</taxon>
        <taxon>Bacillati</taxon>
        <taxon>Actinomycetota</taxon>
        <taxon>Actinomycetes</taxon>
        <taxon>Kitasatosporales</taxon>
        <taxon>Streptomycetaceae</taxon>
        <taxon>Streptomyces</taxon>
    </lineage>
</organism>
<dbReference type="InterPro" id="IPR029032">
    <property type="entry name" value="AhpD-like"/>
</dbReference>
<dbReference type="Gene3D" id="1.20.1290.10">
    <property type="entry name" value="AhpD-like"/>
    <property type="match status" value="1"/>
</dbReference>
<comment type="caution">
    <text evidence="2">The sequence shown here is derived from an EMBL/GenBank/DDBJ whole genome shotgun (WGS) entry which is preliminary data.</text>
</comment>
<gene>
    <name evidence="2" type="ORF">STRIP9103_02608</name>
</gene>
<dbReference type="EMBL" id="AEJC01000665">
    <property type="protein sequence ID" value="EKX60256.1"/>
    <property type="molecule type" value="Genomic_DNA"/>
</dbReference>
<name>L1KHH5_9ACTN</name>
<feature type="compositionally biased region" description="Basic residues" evidence="1">
    <location>
        <begin position="141"/>
        <end position="161"/>
    </location>
</feature>
<proteinExistence type="predicted"/>
<protein>
    <submittedName>
        <fullName evidence="2">Uncharacterized protein</fullName>
    </submittedName>
</protein>
<evidence type="ECO:0000313" key="3">
    <source>
        <dbReference type="Proteomes" id="UP000010411"/>
    </source>
</evidence>
<evidence type="ECO:0000313" key="2">
    <source>
        <dbReference type="EMBL" id="EKX60256.1"/>
    </source>
</evidence>
<dbReference type="AlphaFoldDB" id="L1KHH5"/>
<evidence type="ECO:0000256" key="1">
    <source>
        <dbReference type="SAM" id="MobiDB-lite"/>
    </source>
</evidence>
<keyword evidence="3" id="KW-1185">Reference proteome</keyword>
<feature type="region of interest" description="Disordered" evidence="1">
    <location>
        <begin position="132"/>
        <end position="161"/>
    </location>
</feature>
<reference evidence="2 3" key="1">
    <citation type="submission" date="2012-11" db="EMBL/GenBank/DDBJ databases">
        <authorList>
            <person name="Huguet-Tapia J.C."/>
            <person name="Durkin A.S."/>
            <person name="Pettis G.S."/>
            <person name="Badger J.H."/>
        </authorList>
    </citation>
    <scope>NUCLEOTIDE SEQUENCE [LARGE SCALE GENOMIC DNA]</scope>
    <source>
        <strain evidence="2 3">91-03</strain>
    </source>
</reference>
<dbReference type="Proteomes" id="UP000010411">
    <property type="component" value="Unassembled WGS sequence"/>
</dbReference>
<feature type="region of interest" description="Disordered" evidence="1">
    <location>
        <begin position="69"/>
        <end position="99"/>
    </location>
</feature>
<sequence length="161" mass="17707">MPEALGSPGRPTTLHPKPVQLTDDDVLFGDVWKREGVCPRDRSLITIAILAGTSGPTRRSATCAWAWTTSAPRTNSSRPLRPDGQEGPHGTSYGTPTTKALSERFTGDVRADGITAAIPPPRLTATTVRFTPCARTSRAPARSRPHRARHRRRIRRRPFHD</sequence>
<accession>L1KHH5</accession>